<dbReference type="InterPro" id="IPR052017">
    <property type="entry name" value="TSUP"/>
</dbReference>
<feature type="transmembrane region" description="Helical" evidence="8">
    <location>
        <begin position="229"/>
        <end position="249"/>
    </location>
</feature>
<evidence type="ECO:0000256" key="8">
    <source>
        <dbReference type="RuleBase" id="RU363041"/>
    </source>
</evidence>
<dbReference type="OrthoDB" id="9795324at2"/>
<feature type="transmembrane region" description="Helical" evidence="8">
    <location>
        <begin position="52"/>
        <end position="72"/>
    </location>
</feature>
<dbReference type="AlphaFoldDB" id="A0A0X3U068"/>
<sequence length="250" mass="26174">MPDALLQALATPGLGWMMFTIGAAGLVRGFTGFGTAMIFVPVGSQFLPIPDVVFLMAATGIFSTAALAPQAWRQCDKAEVSTLALAAALTVPVGLWVMSQLEAVTLRWIASGVIGLTLTAVITGWRWHGRLGLRGRLAIGGSAGTIGGMTGLTGPVVIVFYLANARDVRTVRANTIIFLAMLDIVIVANILLGGLAGPSTLWLVVLLSIPYLVTTLVGKALFDPSLERLYRIASYAVIATAVISGLPILE</sequence>
<evidence type="ECO:0000256" key="3">
    <source>
        <dbReference type="ARBA" id="ARBA00022448"/>
    </source>
</evidence>
<dbReference type="PANTHER" id="PTHR30269">
    <property type="entry name" value="TRANSMEMBRANE PROTEIN YFCA"/>
    <property type="match status" value="1"/>
</dbReference>
<evidence type="ECO:0000256" key="2">
    <source>
        <dbReference type="ARBA" id="ARBA00009142"/>
    </source>
</evidence>
<keyword evidence="7 8" id="KW-0472">Membrane</keyword>
<dbReference type="RefSeq" id="WP_068346238.1">
    <property type="nucleotide sequence ID" value="NZ_LQBQ01000012.1"/>
</dbReference>
<dbReference type="EMBL" id="LQBQ01000012">
    <property type="protein sequence ID" value="KUJ80701.1"/>
    <property type="molecule type" value="Genomic_DNA"/>
</dbReference>
<keyword evidence="3" id="KW-0813">Transport</keyword>
<gene>
    <name evidence="9" type="ORF">AVO45_06620</name>
</gene>
<keyword evidence="10" id="KW-1185">Reference proteome</keyword>
<evidence type="ECO:0000256" key="5">
    <source>
        <dbReference type="ARBA" id="ARBA00022692"/>
    </source>
</evidence>
<dbReference type="PANTHER" id="PTHR30269:SF37">
    <property type="entry name" value="MEMBRANE TRANSPORTER PROTEIN"/>
    <property type="match status" value="1"/>
</dbReference>
<comment type="similarity">
    <text evidence="2 8">Belongs to the 4-toluene sulfonate uptake permease (TSUP) (TC 2.A.102) family.</text>
</comment>
<name>A0A0X3U068_9RHOB</name>
<dbReference type="InterPro" id="IPR002781">
    <property type="entry name" value="TM_pro_TauE-like"/>
</dbReference>
<evidence type="ECO:0000313" key="10">
    <source>
        <dbReference type="Proteomes" id="UP000053791"/>
    </source>
</evidence>
<dbReference type="Proteomes" id="UP000053791">
    <property type="component" value="Unassembled WGS sequence"/>
</dbReference>
<evidence type="ECO:0000256" key="1">
    <source>
        <dbReference type="ARBA" id="ARBA00004651"/>
    </source>
</evidence>
<keyword evidence="4 8" id="KW-1003">Cell membrane</keyword>
<keyword evidence="6 8" id="KW-1133">Transmembrane helix</keyword>
<proteinExistence type="inferred from homology"/>
<feature type="transmembrane region" description="Helical" evidence="8">
    <location>
        <begin position="137"/>
        <end position="163"/>
    </location>
</feature>
<feature type="transmembrane region" description="Helical" evidence="8">
    <location>
        <begin position="201"/>
        <end position="222"/>
    </location>
</feature>
<reference evidence="9 10" key="1">
    <citation type="submission" date="2015-12" db="EMBL/GenBank/DDBJ databases">
        <authorList>
            <person name="Shamseldin A."/>
            <person name="Moawad H."/>
            <person name="Abd El-Rahim W.M."/>
            <person name="Sadowsky M.J."/>
        </authorList>
    </citation>
    <scope>NUCLEOTIDE SEQUENCE [LARGE SCALE GENOMIC DNA]</scope>
    <source>
        <strain evidence="9 10">ZGT118</strain>
    </source>
</reference>
<feature type="transmembrane region" description="Helical" evidence="8">
    <location>
        <begin position="105"/>
        <end position="125"/>
    </location>
</feature>
<dbReference type="STRING" id="1685379.AVO45_06620"/>
<keyword evidence="5 8" id="KW-0812">Transmembrane</keyword>
<comment type="subcellular location">
    <subcellularLocation>
        <location evidence="1 8">Cell membrane</location>
        <topology evidence="1 8">Multi-pass membrane protein</topology>
    </subcellularLocation>
</comment>
<dbReference type="Pfam" id="PF01925">
    <property type="entry name" value="TauE"/>
    <property type="match status" value="1"/>
</dbReference>
<evidence type="ECO:0000256" key="6">
    <source>
        <dbReference type="ARBA" id="ARBA00022989"/>
    </source>
</evidence>
<evidence type="ECO:0000313" key="9">
    <source>
        <dbReference type="EMBL" id="KUJ80701.1"/>
    </source>
</evidence>
<dbReference type="GO" id="GO:0005886">
    <property type="term" value="C:plasma membrane"/>
    <property type="evidence" value="ECO:0007669"/>
    <property type="project" value="UniProtKB-SubCell"/>
</dbReference>
<accession>A0A0X3U068</accession>
<evidence type="ECO:0000256" key="7">
    <source>
        <dbReference type="ARBA" id="ARBA00023136"/>
    </source>
</evidence>
<feature type="transmembrane region" description="Helical" evidence="8">
    <location>
        <begin position="175"/>
        <end position="195"/>
    </location>
</feature>
<feature type="transmembrane region" description="Helical" evidence="8">
    <location>
        <begin position="78"/>
        <end position="98"/>
    </location>
</feature>
<comment type="caution">
    <text evidence="9">The sequence shown here is derived from an EMBL/GenBank/DDBJ whole genome shotgun (WGS) entry which is preliminary data.</text>
</comment>
<organism evidence="9 10">
    <name type="scientific">Ruegeria marisrubri</name>
    <dbReference type="NCBI Taxonomy" id="1685379"/>
    <lineage>
        <taxon>Bacteria</taxon>
        <taxon>Pseudomonadati</taxon>
        <taxon>Pseudomonadota</taxon>
        <taxon>Alphaproteobacteria</taxon>
        <taxon>Rhodobacterales</taxon>
        <taxon>Roseobacteraceae</taxon>
        <taxon>Ruegeria</taxon>
    </lineage>
</organism>
<evidence type="ECO:0000256" key="4">
    <source>
        <dbReference type="ARBA" id="ARBA00022475"/>
    </source>
</evidence>
<protein>
    <recommendedName>
        <fullName evidence="8">Probable membrane transporter protein</fullName>
    </recommendedName>
</protein>